<dbReference type="Proteomes" id="UP000885986">
    <property type="component" value="Unassembled WGS sequence"/>
</dbReference>
<name>A0A7C2XGU1_9BACT</name>
<comment type="caution">
    <text evidence="9">The sequence shown here is derived from an EMBL/GenBank/DDBJ whole genome shotgun (WGS) entry which is preliminary data.</text>
</comment>
<dbReference type="AlphaFoldDB" id="A0A7C2XGU1"/>
<proteinExistence type="predicted"/>
<evidence type="ECO:0000256" key="4">
    <source>
        <dbReference type="ARBA" id="ARBA00022989"/>
    </source>
</evidence>
<evidence type="ECO:0000256" key="3">
    <source>
        <dbReference type="ARBA" id="ARBA00022692"/>
    </source>
</evidence>
<accession>A0A7C2XGU1</accession>
<evidence type="ECO:0000256" key="7">
    <source>
        <dbReference type="SAM" id="Coils"/>
    </source>
</evidence>
<organism evidence="9">
    <name type="scientific">Desulfurivibrio alkaliphilus</name>
    <dbReference type="NCBI Taxonomy" id="427923"/>
    <lineage>
        <taxon>Bacteria</taxon>
        <taxon>Pseudomonadati</taxon>
        <taxon>Thermodesulfobacteriota</taxon>
        <taxon>Desulfobulbia</taxon>
        <taxon>Desulfobulbales</taxon>
        <taxon>Desulfobulbaceae</taxon>
        <taxon>Desulfurivibrio</taxon>
    </lineage>
</organism>
<evidence type="ECO:0000256" key="6">
    <source>
        <dbReference type="ARBA" id="ARBA00023306"/>
    </source>
</evidence>
<dbReference type="InterPro" id="IPR023081">
    <property type="entry name" value="Cell_div_FtsB"/>
</dbReference>
<evidence type="ECO:0000256" key="2">
    <source>
        <dbReference type="ARBA" id="ARBA00022618"/>
    </source>
</evidence>
<keyword evidence="6" id="KW-0131">Cell cycle</keyword>
<reference evidence="9" key="1">
    <citation type="journal article" date="2020" name="mSystems">
        <title>Genome- and Community-Level Interaction Insights into Carbon Utilization and Element Cycling Functions of Hydrothermarchaeota in Hydrothermal Sediment.</title>
        <authorList>
            <person name="Zhou Z."/>
            <person name="Liu Y."/>
            <person name="Xu W."/>
            <person name="Pan J."/>
            <person name="Luo Z.H."/>
            <person name="Li M."/>
        </authorList>
    </citation>
    <scope>NUCLEOTIDE SEQUENCE [LARGE SCALE GENOMIC DNA]</scope>
    <source>
        <strain evidence="9">SpSt-1224</strain>
    </source>
</reference>
<dbReference type="PANTHER" id="PTHR37485">
    <property type="entry name" value="CELL DIVISION PROTEIN FTSB"/>
    <property type="match status" value="1"/>
</dbReference>
<dbReference type="InterPro" id="IPR007060">
    <property type="entry name" value="FtsL/DivIC"/>
</dbReference>
<keyword evidence="3 8" id="KW-0812">Transmembrane</keyword>
<keyword evidence="4 8" id="KW-1133">Transmembrane helix</keyword>
<keyword evidence="2" id="KW-0132">Cell division</keyword>
<feature type="coiled-coil region" evidence="7">
    <location>
        <begin position="38"/>
        <end position="72"/>
    </location>
</feature>
<dbReference type="GO" id="GO:0030428">
    <property type="term" value="C:cell septum"/>
    <property type="evidence" value="ECO:0007669"/>
    <property type="project" value="TreeGrafter"/>
</dbReference>
<keyword evidence="5 8" id="KW-0472">Membrane</keyword>
<evidence type="ECO:0000256" key="5">
    <source>
        <dbReference type="ARBA" id="ARBA00023136"/>
    </source>
</evidence>
<dbReference type="PANTHER" id="PTHR37485:SF1">
    <property type="entry name" value="CELL DIVISION PROTEIN FTSB"/>
    <property type="match status" value="1"/>
</dbReference>
<dbReference type="GO" id="GO:0043093">
    <property type="term" value="P:FtsZ-dependent cytokinesis"/>
    <property type="evidence" value="ECO:0007669"/>
    <property type="project" value="TreeGrafter"/>
</dbReference>
<evidence type="ECO:0000256" key="1">
    <source>
        <dbReference type="ARBA" id="ARBA00022475"/>
    </source>
</evidence>
<sequence>MPRPYQSKENNPVKAVILLLLALLALWMLLSPYGLWQYSKISRELASLKAENSRLEQENRDLLIEIEKLRNDPEYIEEVARRQHGLLKKNEMIFNFSR</sequence>
<gene>
    <name evidence="9" type="ORF">ENN98_03910</name>
</gene>
<dbReference type="EMBL" id="DSDS01000091">
    <property type="protein sequence ID" value="HET97830.1"/>
    <property type="molecule type" value="Genomic_DNA"/>
</dbReference>
<evidence type="ECO:0000256" key="8">
    <source>
        <dbReference type="SAM" id="Phobius"/>
    </source>
</evidence>
<keyword evidence="1" id="KW-1003">Cell membrane</keyword>
<keyword evidence="7" id="KW-0175">Coiled coil</keyword>
<evidence type="ECO:0000313" key="9">
    <source>
        <dbReference type="EMBL" id="HET97830.1"/>
    </source>
</evidence>
<dbReference type="Pfam" id="PF04977">
    <property type="entry name" value="DivIC"/>
    <property type="match status" value="1"/>
</dbReference>
<feature type="transmembrane region" description="Helical" evidence="8">
    <location>
        <begin position="15"/>
        <end position="36"/>
    </location>
</feature>
<protein>
    <submittedName>
        <fullName evidence="9">Septum formation initiator family protein</fullName>
    </submittedName>
</protein>